<dbReference type="PANTHER" id="PTHR19212:SF5">
    <property type="entry name" value="LEUCINE-RICH REPEAT FLIGHTLESS-INTERACTING PROTEIN 1"/>
    <property type="match status" value="1"/>
</dbReference>
<feature type="non-terminal residue" evidence="4">
    <location>
        <position position="1"/>
    </location>
</feature>
<accession>A0AAD4ZZ14</accession>
<name>A0AAD4ZZ14_SILAS</name>
<gene>
    <name evidence="4" type="ORF">C0J50_12541</name>
</gene>
<keyword evidence="2 3" id="KW-0175">Coiled coil</keyword>
<sequence length="61" mass="7190">DANRQIKDFKFKLVKSEQEVAVLEQNVIRLEGQVTRYKTASEAAEKVEDELKVEKRKLQRE</sequence>
<dbReference type="Proteomes" id="UP001205998">
    <property type="component" value="Unassembled WGS sequence"/>
</dbReference>
<evidence type="ECO:0000256" key="3">
    <source>
        <dbReference type="SAM" id="Coils"/>
    </source>
</evidence>
<feature type="non-terminal residue" evidence="4">
    <location>
        <position position="61"/>
    </location>
</feature>
<dbReference type="EMBL" id="MU599617">
    <property type="protein sequence ID" value="KAI5606399.1"/>
    <property type="molecule type" value="Genomic_DNA"/>
</dbReference>
<dbReference type="GO" id="GO:0000981">
    <property type="term" value="F:DNA-binding transcription factor activity, RNA polymerase II-specific"/>
    <property type="evidence" value="ECO:0007669"/>
    <property type="project" value="TreeGrafter"/>
</dbReference>
<organism evidence="4 5">
    <name type="scientific">Silurus asotus</name>
    <name type="common">Amur catfish</name>
    <name type="synonym">Parasilurus asotus</name>
    <dbReference type="NCBI Taxonomy" id="30991"/>
    <lineage>
        <taxon>Eukaryota</taxon>
        <taxon>Metazoa</taxon>
        <taxon>Chordata</taxon>
        <taxon>Craniata</taxon>
        <taxon>Vertebrata</taxon>
        <taxon>Euteleostomi</taxon>
        <taxon>Actinopterygii</taxon>
        <taxon>Neopterygii</taxon>
        <taxon>Teleostei</taxon>
        <taxon>Ostariophysi</taxon>
        <taxon>Siluriformes</taxon>
        <taxon>Siluridae</taxon>
        <taxon>Silurus</taxon>
    </lineage>
</organism>
<comment type="similarity">
    <text evidence="1">Belongs to the LRRFIP family.</text>
</comment>
<evidence type="ECO:0000256" key="2">
    <source>
        <dbReference type="ARBA" id="ARBA00023054"/>
    </source>
</evidence>
<evidence type="ECO:0000256" key="1">
    <source>
        <dbReference type="ARBA" id="ARBA00008275"/>
    </source>
</evidence>
<dbReference type="PANTHER" id="PTHR19212">
    <property type="entry name" value="LEUCINE RICH REPEAT IN FLII INTERACTING PROTEIN"/>
    <property type="match status" value="1"/>
</dbReference>
<proteinExistence type="inferred from homology"/>
<keyword evidence="5" id="KW-1185">Reference proteome</keyword>
<reference evidence="4" key="1">
    <citation type="submission" date="2018-07" db="EMBL/GenBank/DDBJ databases">
        <title>Comparative genomics of catfishes provides insights into carnivory and benthic adaptation.</title>
        <authorList>
            <person name="Zhang Y."/>
            <person name="Wang D."/>
            <person name="Peng Z."/>
            <person name="Zheng S."/>
            <person name="Shao F."/>
            <person name="Tao W."/>
        </authorList>
    </citation>
    <scope>NUCLEOTIDE SEQUENCE</scope>
    <source>
        <strain evidence="4">Chongqing</strain>
    </source>
</reference>
<feature type="coiled-coil region" evidence="3">
    <location>
        <begin position="6"/>
        <end position="61"/>
    </location>
</feature>
<comment type="caution">
    <text evidence="4">The sequence shown here is derived from an EMBL/GenBank/DDBJ whole genome shotgun (WGS) entry which is preliminary data.</text>
</comment>
<dbReference type="GO" id="GO:0000978">
    <property type="term" value="F:RNA polymerase II cis-regulatory region sequence-specific DNA binding"/>
    <property type="evidence" value="ECO:0007669"/>
    <property type="project" value="TreeGrafter"/>
</dbReference>
<dbReference type="InterPro" id="IPR019139">
    <property type="entry name" value="LRRFIP1/2"/>
</dbReference>
<dbReference type="AlphaFoldDB" id="A0AAD4ZZ14"/>
<evidence type="ECO:0000313" key="5">
    <source>
        <dbReference type="Proteomes" id="UP001205998"/>
    </source>
</evidence>
<evidence type="ECO:0000313" key="4">
    <source>
        <dbReference type="EMBL" id="KAI5606399.1"/>
    </source>
</evidence>
<protein>
    <submittedName>
        <fullName evidence="4">Leucine-rich repeat flightless-interacting protein 2 isoform X12</fullName>
    </submittedName>
</protein>